<evidence type="ECO:0000256" key="1">
    <source>
        <dbReference type="ARBA" id="ARBA00004370"/>
    </source>
</evidence>
<comment type="subcellular location">
    <subcellularLocation>
        <location evidence="1">Membrane</location>
    </subcellularLocation>
</comment>
<feature type="region of interest" description="Disordered" evidence="6">
    <location>
        <begin position="1"/>
        <end position="84"/>
    </location>
</feature>
<feature type="transmembrane region" description="Helical" evidence="7">
    <location>
        <begin position="210"/>
        <end position="228"/>
    </location>
</feature>
<dbReference type="PANTHER" id="PTHR12668:SF48">
    <property type="entry name" value="PROTEIN FATTY ACID EXPORT 1, CHLOROPLASTIC"/>
    <property type="match status" value="1"/>
</dbReference>
<dbReference type="EMBL" id="AK361349">
    <property type="protein sequence ID" value="BAJ92556.1"/>
    <property type="molecule type" value="mRNA"/>
</dbReference>
<sequence>LATCPVESRRREEQAGTRSSRVANDSLLLLHLPPSHHRPPPRPGTRHSPPLPRAPRGNPRPYARAPMAASQLRGSAAPGTARRWPAPSGAILRFAPLATSRLPAASLRRRGAFSGPSSSVARESLTTMCMKSKCTSTPIDQATAPEHTEDEVPEQAAVVTASEEINIHQEVAPPQKSAIIHDFCLGIPFGGLLFSMGLVGFLFWRSPVSLTFGVAPGLAILGLAVLSLKGWRSGKSSLPFILAQAAVAAAVAWKHCQAYTTTKKLLPWGFYTALSALMICFYSYVLLAGGNPPPKKKPAAAI</sequence>
<evidence type="ECO:0000256" key="7">
    <source>
        <dbReference type="SAM" id="Phobius"/>
    </source>
</evidence>
<keyword evidence="3 7" id="KW-0812">Transmembrane</keyword>
<feature type="non-terminal residue" evidence="8">
    <location>
        <position position="1"/>
    </location>
</feature>
<dbReference type="InterPro" id="IPR044890">
    <property type="entry name" value="TMEM14_sf"/>
</dbReference>
<dbReference type="GO" id="GO:0016020">
    <property type="term" value="C:membrane"/>
    <property type="evidence" value="ECO:0007669"/>
    <property type="project" value="UniProtKB-SubCell"/>
</dbReference>
<dbReference type="Gene3D" id="1.10.10.1740">
    <property type="entry name" value="Transmembrane protein 14-like"/>
    <property type="match status" value="1"/>
</dbReference>
<protein>
    <submittedName>
        <fullName evidence="8">Predicted protein</fullName>
    </submittedName>
</protein>
<name>F2DBT5_HORVV</name>
<evidence type="ECO:0000256" key="6">
    <source>
        <dbReference type="SAM" id="MobiDB-lite"/>
    </source>
</evidence>
<feature type="transmembrane region" description="Helical" evidence="7">
    <location>
        <begin position="265"/>
        <end position="287"/>
    </location>
</feature>
<evidence type="ECO:0000313" key="8">
    <source>
        <dbReference type="EMBL" id="BAJ92556.1"/>
    </source>
</evidence>
<keyword evidence="4 7" id="KW-1133">Transmembrane helix</keyword>
<evidence type="ECO:0000256" key="3">
    <source>
        <dbReference type="ARBA" id="ARBA00022692"/>
    </source>
</evidence>
<evidence type="ECO:0000256" key="5">
    <source>
        <dbReference type="ARBA" id="ARBA00023136"/>
    </source>
</evidence>
<dbReference type="Pfam" id="PF03647">
    <property type="entry name" value="Tmemb_14"/>
    <property type="match status" value="1"/>
</dbReference>
<dbReference type="PANTHER" id="PTHR12668">
    <property type="entry name" value="TRANSMEMBRANE PROTEIN 14, 15"/>
    <property type="match status" value="1"/>
</dbReference>
<feature type="transmembrane region" description="Helical" evidence="7">
    <location>
        <begin position="183"/>
        <end position="204"/>
    </location>
</feature>
<dbReference type="InterPro" id="IPR005349">
    <property type="entry name" value="TMEM14"/>
</dbReference>
<organism evidence="8">
    <name type="scientific">Hordeum vulgare subsp. vulgare</name>
    <name type="common">Domesticated barley</name>
    <dbReference type="NCBI Taxonomy" id="112509"/>
    <lineage>
        <taxon>Eukaryota</taxon>
        <taxon>Viridiplantae</taxon>
        <taxon>Streptophyta</taxon>
        <taxon>Embryophyta</taxon>
        <taxon>Tracheophyta</taxon>
        <taxon>Spermatophyta</taxon>
        <taxon>Magnoliopsida</taxon>
        <taxon>Liliopsida</taxon>
        <taxon>Poales</taxon>
        <taxon>Poaceae</taxon>
        <taxon>BOP clade</taxon>
        <taxon>Pooideae</taxon>
        <taxon>Triticodae</taxon>
        <taxon>Triticeae</taxon>
        <taxon>Hordeinae</taxon>
        <taxon>Hordeum</taxon>
    </lineage>
</organism>
<evidence type="ECO:0000256" key="4">
    <source>
        <dbReference type="ARBA" id="ARBA00022989"/>
    </source>
</evidence>
<comment type="similarity">
    <text evidence="2">Belongs to the TMEM14 family.</text>
</comment>
<accession>F2DBT5</accession>
<proteinExistence type="evidence at transcript level"/>
<keyword evidence="5 7" id="KW-0472">Membrane</keyword>
<reference evidence="8" key="1">
    <citation type="journal article" date="2011" name="Plant Physiol.">
        <title>Comprehensive sequence analysis of 24,783 barley full-length cDNAs derived from 12 clone libraries.</title>
        <authorList>
            <person name="Matsumoto T."/>
            <person name="Tanaka T."/>
            <person name="Sakai H."/>
            <person name="Amano N."/>
            <person name="Kanamori H."/>
            <person name="Kurita K."/>
            <person name="Kikuta A."/>
            <person name="Kamiya K."/>
            <person name="Yamamoto M."/>
            <person name="Ikawa H."/>
            <person name="Fujii N."/>
            <person name="Hori K."/>
            <person name="Itoh T."/>
            <person name="Sato K."/>
        </authorList>
    </citation>
    <scope>NUCLEOTIDE SEQUENCE</scope>
    <source>
        <tissue evidence="8">Shoot</tissue>
    </source>
</reference>
<feature type="transmembrane region" description="Helical" evidence="7">
    <location>
        <begin position="237"/>
        <end position="253"/>
    </location>
</feature>
<dbReference type="AlphaFoldDB" id="F2DBT5"/>
<evidence type="ECO:0000256" key="2">
    <source>
        <dbReference type="ARBA" id="ARBA00007590"/>
    </source>
</evidence>